<dbReference type="InterPro" id="IPR001155">
    <property type="entry name" value="OxRdtase_FMN_N"/>
</dbReference>
<evidence type="ECO:0000313" key="2">
    <source>
        <dbReference type="EMBL" id="QIW95573.1"/>
    </source>
</evidence>
<dbReference type="Gene3D" id="3.20.20.70">
    <property type="entry name" value="Aldolase class I"/>
    <property type="match status" value="1"/>
</dbReference>
<dbReference type="SUPFAM" id="SSF51395">
    <property type="entry name" value="FMN-linked oxidoreductases"/>
    <property type="match status" value="1"/>
</dbReference>
<dbReference type="InterPro" id="IPR013785">
    <property type="entry name" value="Aldolase_TIM"/>
</dbReference>
<dbReference type="Pfam" id="PF00724">
    <property type="entry name" value="Oxidored_FMN"/>
    <property type="match status" value="1"/>
</dbReference>
<organism evidence="2 3">
    <name type="scientific">Peltaster fructicola</name>
    <dbReference type="NCBI Taxonomy" id="286661"/>
    <lineage>
        <taxon>Eukaryota</taxon>
        <taxon>Fungi</taxon>
        <taxon>Dikarya</taxon>
        <taxon>Ascomycota</taxon>
        <taxon>Pezizomycotina</taxon>
        <taxon>Dothideomycetes</taxon>
        <taxon>Dothideomycetes incertae sedis</taxon>
        <taxon>Peltaster</taxon>
    </lineage>
</organism>
<dbReference type="AlphaFoldDB" id="A0A6H0XLG6"/>
<gene>
    <name evidence="2" type="ORF">AMS68_001091</name>
</gene>
<protein>
    <recommendedName>
        <fullName evidence="1">NADH:flavin oxidoreductase/NADH oxidase N-terminal domain-containing protein</fullName>
    </recommendedName>
</protein>
<dbReference type="GO" id="GO:0010181">
    <property type="term" value="F:FMN binding"/>
    <property type="evidence" value="ECO:0007669"/>
    <property type="project" value="InterPro"/>
</dbReference>
<dbReference type="FunFam" id="3.20.20.70:FF:000138">
    <property type="entry name" value="NADPH dehydrogenase 1"/>
    <property type="match status" value="1"/>
</dbReference>
<keyword evidence="3" id="KW-1185">Reference proteome</keyword>
<evidence type="ECO:0000313" key="3">
    <source>
        <dbReference type="Proteomes" id="UP000503462"/>
    </source>
</evidence>
<sequence length="371" mass="40714">MADRLFQPIQLGDIKLGHRMAMAPLTRFRANDDHVHQPIAVEYYEQRASTPGTLLISEATFISAQAGGYYNVPGIYNEDQIKAWKAVTDAVHKKGSYIYAQLWALGRVANPKALEKDGFKLVSSSDVPVAEGAQAPQPLTEAEIKQYVADYATAASNAIKAGFDGVEIHAANGYLPDQFTSANSNKRTDKYGGSVEKRSTFALEVADAVAKAIGSQKVGIRLSPWSPFQGMDSKDPVPQFSHLISELKKFNLAYLHLVESRSSGDVAVATYQSVTNANDKFLQLWGSAPVVLAGGFTPEKAKKSVGEVYTGDNIIIAFGRSFISTPDLPYRIKNGIELNKYDRSTFYSRKDPKGYIDQPFSKEWEAAQSRL</sequence>
<feature type="domain" description="NADH:flavin oxidoreductase/NADH oxidase N-terminal" evidence="1">
    <location>
        <begin position="5"/>
        <end position="339"/>
    </location>
</feature>
<dbReference type="Proteomes" id="UP000503462">
    <property type="component" value="Chromosome 1"/>
</dbReference>
<evidence type="ECO:0000259" key="1">
    <source>
        <dbReference type="Pfam" id="PF00724"/>
    </source>
</evidence>
<dbReference type="CDD" id="cd02933">
    <property type="entry name" value="OYE_like_FMN"/>
    <property type="match status" value="1"/>
</dbReference>
<proteinExistence type="predicted"/>
<dbReference type="PANTHER" id="PTHR22893">
    <property type="entry name" value="NADH OXIDOREDUCTASE-RELATED"/>
    <property type="match status" value="1"/>
</dbReference>
<dbReference type="OrthoDB" id="276546at2759"/>
<dbReference type="GO" id="GO:0003959">
    <property type="term" value="F:NADPH dehydrogenase activity"/>
    <property type="evidence" value="ECO:0007669"/>
    <property type="project" value="TreeGrafter"/>
</dbReference>
<reference evidence="2 3" key="1">
    <citation type="journal article" date="2016" name="Sci. Rep.">
        <title>Peltaster fructicola genome reveals evolution from an invasive phytopathogen to an ectophytic parasite.</title>
        <authorList>
            <person name="Xu C."/>
            <person name="Chen H."/>
            <person name="Gleason M.L."/>
            <person name="Xu J.R."/>
            <person name="Liu H."/>
            <person name="Zhang R."/>
            <person name="Sun G."/>
        </authorList>
    </citation>
    <scope>NUCLEOTIDE SEQUENCE [LARGE SCALE GENOMIC DNA]</scope>
    <source>
        <strain evidence="2 3">LNHT1506</strain>
    </source>
</reference>
<accession>A0A6H0XLG6</accession>
<dbReference type="PANTHER" id="PTHR22893:SF91">
    <property type="entry name" value="NADPH DEHYDROGENASE 2-RELATED"/>
    <property type="match status" value="1"/>
</dbReference>
<dbReference type="EMBL" id="CP051139">
    <property type="protein sequence ID" value="QIW95573.1"/>
    <property type="molecule type" value="Genomic_DNA"/>
</dbReference>
<dbReference type="InterPro" id="IPR045247">
    <property type="entry name" value="Oye-like"/>
</dbReference>
<name>A0A6H0XLG6_9PEZI</name>